<comment type="caution">
    <text evidence="2">The sequence shown here is derived from an EMBL/GenBank/DDBJ whole genome shotgun (WGS) entry which is preliminary data.</text>
</comment>
<organism evidence="2 3">
    <name type="scientific">Suillus fuscotomentosus</name>
    <dbReference type="NCBI Taxonomy" id="1912939"/>
    <lineage>
        <taxon>Eukaryota</taxon>
        <taxon>Fungi</taxon>
        <taxon>Dikarya</taxon>
        <taxon>Basidiomycota</taxon>
        <taxon>Agaricomycotina</taxon>
        <taxon>Agaricomycetes</taxon>
        <taxon>Agaricomycetidae</taxon>
        <taxon>Boletales</taxon>
        <taxon>Suillineae</taxon>
        <taxon>Suillaceae</taxon>
        <taxon>Suillus</taxon>
    </lineage>
</organism>
<dbReference type="Proteomes" id="UP001195769">
    <property type="component" value="Unassembled WGS sequence"/>
</dbReference>
<dbReference type="RefSeq" id="XP_041220697.1">
    <property type="nucleotide sequence ID" value="XM_041377435.1"/>
</dbReference>
<proteinExistence type="predicted"/>
<dbReference type="GeneID" id="64671733"/>
<evidence type="ECO:0000313" key="2">
    <source>
        <dbReference type="EMBL" id="KAG1895121.1"/>
    </source>
</evidence>
<gene>
    <name evidence="2" type="ORF">F5891DRAFT_984448</name>
</gene>
<reference evidence="2" key="1">
    <citation type="journal article" date="2020" name="New Phytol.">
        <title>Comparative genomics reveals dynamic genome evolution in host specialist ectomycorrhizal fungi.</title>
        <authorList>
            <person name="Lofgren L.A."/>
            <person name="Nguyen N.H."/>
            <person name="Vilgalys R."/>
            <person name="Ruytinx J."/>
            <person name="Liao H.L."/>
            <person name="Branco S."/>
            <person name="Kuo A."/>
            <person name="LaButti K."/>
            <person name="Lipzen A."/>
            <person name="Andreopoulos W."/>
            <person name="Pangilinan J."/>
            <person name="Riley R."/>
            <person name="Hundley H."/>
            <person name="Na H."/>
            <person name="Barry K."/>
            <person name="Grigoriev I.V."/>
            <person name="Stajich J.E."/>
            <person name="Kennedy P.G."/>
        </authorList>
    </citation>
    <scope>NUCLEOTIDE SEQUENCE</scope>
    <source>
        <strain evidence="2">FC203</strain>
    </source>
</reference>
<evidence type="ECO:0000256" key="1">
    <source>
        <dbReference type="SAM" id="MobiDB-lite"/>
    </source>
</evidence>
<dbReference type="EMBL" id="JABBWK010000070">
    <property type="protein sequence ID" value="KAG1895121.1"/>
    <property type="molecule type" value="Genomic_DNA"/>
</dbReference>
<keyword evidence="3" id="KW-1185">Reference proteome</keyword>
<dbReference type="AlphaFoldDB" id="A0AAD4HG99"/>
<name>A0AAD4HG99_9AGAM</name>
<evidence type="ECO:0000313" key="3">
    <source>
        <dbReference type="Proteomes" id="UP001195769"/>
    </source>
</evidence>
<feature type="region of interest" description="Disordered" evidence="1">
    <location>
        <begin position="106"/>
        <end position="132"/>
    </location>
</feature>
<accession>A0AAD4HG99</accession>
<feature type="region of interest" description="Disordered" evidence="1">
    <location>
        <begin position="1"/>
        <end position="20"/>
    </location>
</feature>
<sequence length="219" mass="24776">MDDDDFALPESPGEEGPINSELSERAMRLIIRLGQPFSALLLAQHGGEYRRIASDDDIIAQVKDVVSVHNMMDVRTLEIFFLYSAAGHFWGRPALGPVLSVRKPSKDNADDDHYDDRDNPSNTQINGEDTFGLAPSKDPARSTYFTTADSCILHVYWSNIIWMTFSEVYRSIYSHIYQEKSILKGGRTRIVSNVEKNALPYLWGNAKATSREKVMDDLR</sequence>
<protein>
    <submittedName>
        <fullName evidence="2">Uncharacterized protein</fullName>
    </submittedName>
</protein>